<dbReference type="PANTHER" id="PTHR21184:SF6">
    <property type="entry name" value="CONSERVED PLASMA MEMBRANE PROTEIN"/>
    <property type="match status" value="1"/>
</dbReference>
<keyword evidence="4" id="KW-1185">Reference proteome</keyword>
<dbReference type="InParanoid" id="A0A6L2Q1M5"/>
<comment type="similarity">
    <text evidence="1">Belongs to the menorin family.</text>
</comment>
<evidence type="ECO:0000313" key="4">
    <source>
        <dbReference type="Proteomes" id="UP000502823"/>
    </source>
</evidence>
<gene>
    <name evidence="3" type="ORF">Cfor_05709</name>
</gene>
<dbReference type="GO" id="GO:0005615">
    <property type="term" value="C:extracellular space"/>
    <property type="evidence" value="ECO:0007669"/>
    <property type="project" value="TreeGrafter"/>
</dbReference>
<evidence type="ECO:0000259" key="2">
    <source>
        <dbReference type="Pfam" id="PF10223"/>
    </source>
</evidence>
<organism evidence="3 4">
    <name type="scientific">Coptotermes formosanus</name>
    <name type="common">Formosan subterranean termite</name>
    <dbReference type="NCBI Taxonomy" id="36987"/>
    <lineage>
        <taxon>Eukaryota</taxon>
        <taxon>Metazoa</taxon>
        <taxon>Ecdysozoa</taxon>
        <taxon>Arthropoda</taxon>
        <taxon>Hexapoda</taxon>
        <taxon>Insecta</taxon>
        <taxon>Pterygota</taxon>
        <taxon>Neoptera</taxon>
        <taxon>Polyneoptera</taxon>
        <taxon>Dictyoptera</taxon>
        <taxon>Blattodea</taxon>
        <taxon>Blattoidea</taxon>
        <taxon>Termitoidae</taxon>
        <taxon>Rhinotermitidae</taxon>
        <taxon>Coptotermes</taxon>
    </lineage>
</organism>
<accession>A0A6L2Q1M5</accession>
<protein>
    <recommendedName>
        <fullName evidence="2">Menorin-like domain-containing protein</fullName>
    </recommendedName>
</protein>
<evidence type="ECO:0000313" key="3">
    <source>
        <dbReference type="EMBL" id="GFG38364.1"/>
    </source>
</evidence>
<evidence type="ECO:0000256" key="1">
    <source>
        <dbReference type="ARBA" id="ARBA00044953"/>
    </source>
</evidence>
<feature type="domain" description="Menorin-like" evidence="2">
    <location>
        <begin position="86"/>
        <end position="329"/>
    </location>
</feature>
<reference evidence="4" key="1">
    <citation type="submission" date="2020-01" db="EMBL/GenBank/DDBJ databases">
        <title>Draft genome sequence of the Termite Coptotermes fromosanus.</title>
        <authorList>
            <person name="Itakura S."/>
            <person name="Yosikawa Y."/>
            <person name="Umezawa K."/>
        </authorList>
    </citation>
    <scope>NUCLEOTIDE SEQUENCE [LARGE SCALE GENOMIC DNA]</scope>
</reference>
<dbReference type="Proteomes" id="UP000502823">
    <property type="component" value="Unassembled WGS sequence"/>
</dbReference>
<dbReference type="OrthoDB" id="413402at2759"/>
<comment type="caution">
    <text evidence="3">The sequence shown here is derived from an EMBL/GenBank/DDBJ whole genome shotgun (WGS) entry which is preliminary data.</text>
</comment>
<dbReference type="PANTHER" id="PTHR21184">
    <property type="entry name" value="MENORIN (DENDRITIC BRANCHING PROTEIN)"/>
    <property type="match status" value="1"/>
</dbReference>
<proteinExistence type="inferred from homology"/>
<dbReference type="InterPro" id="IPR019356">
    <property type="entry name" value="Menorin_dom"/>
</dbReference>
<dbReference type="FunCoup" id="A0A6L2Q1M5">
    <property type="interactions" value="62"/>
</dbReference>
<name>A0A6L2Q1M5_COPFO</name>
<sequence>MECGHHYVEVISHAMQRKIYDLSFTSVGQLGCSCPVKCNYMNAFRQVQGWAFKIKVTPVISSIMLFQTGAVAALSVQEYFPEIGTDLTVVTWGHAVNSQQKLQDALTEKLMMLEADVVLGTLEGGSGEEIPVMAHPPDNVSDLSLENFLTEVMSATQKGHRCGIKLDFKTVEVLQPSLSQLKAYEKQISFPVMLNADILPGPVSSPTKPVDADTFLDLSTRLFPSSTLSVGWTTRYGGLIFTGTYSEEQVEAMREALQRHRVAQPVTFPVRAGLVANSGETLARLMSIPNTTFTIWSGDYDAVNVTRLREVILDVLGRDRVFVDVPKSLSDKLQLSSNDTQRDSSAAVFLPSIIAILAATVTSILNKFK</sequence>
<dbReference type="AlphaFoldDB" id="A0A6L2Q1M5"/>
<dbReference type="Pfam" id="PF10223">
    <property type="entry name" value="Menorin_N"/>
    <property type="match status" value="1"/>
</dbReference>
<dbReference type="EMBL" id="BLKM01000769">
    <property type="protein sequence ID" value="GFG38364.1"/>
    <property type="molecule type" value="Genomic_DNA"/>
</dbReference>